<evidence type="ECO:0000256" key="9">
    <source>
        <dbReference type="ARBA" id="ARBA00022842"/>
    </source>
</evidence>
<evidence type="ECO:0000256" key="5">
    <source>
        <dbReference type="ARBA" id="ARBA00022694"/>
    </source>
</evidence>
<comment type="caution">
    <text evidence="11">The sequence shown here is derived from an EMBL/GenBank/DDBJ whole genome shotgun (WGS) entry which is preliminary data.</text>
</comment>
<keyword evidence="9" id="KW-0460">Magnesium</keyword>
<organism evidence="11 12">
    <name type="scientific">Candidatus Woesebacteria bacterium RIFOXYA1_FULL_40_18</name>
    <dbReference type="NCBI Taxonomy" id="1802532"/>
    <lineage>
        <taxon>Bacteria</taxon>
        <taxon>Candidatus Woeseibacteriota</taxon>
    </lineage>
</organism>
<dbReference type="InterPro" id="IPR003442">
    <property type="entry name" value="T6A_TsaE"/>
</dbReference>
<keyword evidence="7" id="KW-0547">Nucleotide-binding</keyword>
<evidence type="ECO:0000313" key="12">
    <source>
        <dbReference type="Proteomes" id="UP000177855"/>
    </source>
</evidence>
<dbReference type="GO" id="GO:0005737">
    <property type="term" value="C:cytoplasm"/>
    <property type="evidence" value="ECO:0007669"/>
    <property type="project" value="UniProtKB-SubCell"/>
</dbReference>
<dbReference type="NCBIfam" id="TIGR00150">
    <property type="entry name" value="T6A_YjeE"/>
    <property type="match status" value="1"/>
</dbReference>
<accession>A0A1F8CJL3</accession>
<evidence type="ECO:0000256" key="10">
    <source>
        <dbReference type="ARBA" id="ARBA00032441"/>
    </source>
</evidence>
<dbReference type="PANTHER" id="PTHR33540">
    <property type="entry name" value="TRNA THREONYLCARBAMOYLADENOSINE BIOSYNTHESIS PROTEIN TSAE"/>
    <property type="match status" value="1"/>
</dbReference>
<reference evidence="11 12" key="1">
    <citation type="journal article" date="2016" name="Nat. Commun.">
        <title>Thousands of microbial genomes shed light on interconnected biogeochemical processes in an aquifer system.</title>
        <authorList>
            <person name="Anantharaman K."/>
            <person name="Brown C.T."/>
            <person name="Hug L.A."/>
            <person name="Sharon I."/>
            <person name="Castelle C.J."/>
            <person name="Probst A.J."/>
            <person name="Thomas B.C."/>
            <person name="Singh A."/>
            <person name="Wilkins M.J."/>
            <person name="Karaoz U."/>
            <person name="Brodie E.L."/>
            <person name="Williams K.H."/>
            <person name="Hubbard S.S."/>
            <person name="Banfield J.F."/>
        </authorList>
    </citation>
    <scope>NUCLEOTIDE SEQUENCE [LARGE SCALE GENOMIC DNA]</scope>
</reference>
<evidence type="ECO:0000256" key="3">
    <source>
        <dbReference type="ARBA" id="ARBA00019010"/>
    </source>
</evidence>
<dbReference type="GO" id="GO:0046872">
    <property type="term" value="F:metal ion binding"/>
    <property type="evidence" value="ECO:0007669"/>
    <property type="project" value="UniProtKB-KW"/>
</dbReference>
<keyword evidence="8" id="KW-0067">ATP-binding</keyword>
<dbReference type="SUPFAM" id="SSF52540">
    <property type="entry name" value="P-loop containing nucleoside triphosphate hydrolases"/>
    <property type="match status" value="1"/>
</dbReference>
<proteinExistence type="inferred from homology"/>
<keyword evidence="4" id="KW-0963">Cytoplasm</keyword>
<dbReference type="Gene3D" id="3.40.50.300">
    <property type="entry name" value="P-loop containing nucleotide triphosphate hydrolases"/>
    <property type="match status" value="1"/>
</dbReference>
<dbReference type="Pfam" id="PF02367">
    <property type="entry name" value="TsaE"/>
    <property type="match status" value="1"/>
</dbReference>
<dbReference type="GO" id="GO:0002949">
    <property type="term" value="P:tRNA threonylcarbamoyladenosine modification"/>
    <property type="evidence" value="ECO:0007669"/>
    <property type="project" value="InterPro"/>
</dbReference>
<dbReference type="EMBL" id="MGHS01000029">
    <property type="protein sequence ID" value="OGM76424.1"/>
    <property type="molecule type" value="Genomic_DNA"/>
</dbReference>
<evidence type="ECO:0000313" key="11">
    <source>
        <dbReference type="EMBL" id="OGM76424.1"/>
    </source>
</evidence>
<keyword evidence="5" id="KW-0819">tRNA processing</keyword>
<comment type="similarity">
    <text evidence="2">Belongs to the TsaE family.</text>
</comment>
<keyword evidence="6" id="KW-0479">Metal-binding</keyword>
<gene>
    <name evidence="11" type="ORF">A2210_00245</name>
</gene>
<protein>
    <recommendedName>
        <fullName evidence="3">tRNA threonylcarbamoyladenosine biosynthesis protein TsaE</fullName>
    </recommendedName>
    <alternativeName>
        <fullName evidence="10">t(6)A37 threonylcarbamoyladenosine biosynthesis protein TsaE</fullName>
    </alternativeName>
</protein>
<comment type="subcellular location">
    <subcellularLocation>
        <location evidence="1">Cytoplasm</location>
    </subcellularLocation>
</comment>
<dbReference type="STRING" id="1802532.A2210_00245"/>
<dbReference type="PANTHER" id="PTHR33540:SF2">
    <property type="entry name" value="TRNA THREONYLCARBAMOYLADENOSINE BIOSYNTHESIS PROTEIN TSAE"/>
    <property type="match status" value="1"/>
</dbReference>
<evidence type="ECO:0000256" key="8">
    <source>
        <dbReference type="ARBA" id="ARBA00022840"/>
    </source>
</evidence>
<dbReference type="InterPro" id="IPR027417">
    <property type="entry name" value="P-loop_NTPase"/>
</dbReference>
<evidence type="ECO:0000256" key="6">
    <source>
        <dbReference type="ARBA" id="ARBA00022723"/>
    </source>
</evidence>
<evidence type="ECO:0000256" key="1">
    <source>
        <dbReference type="ARBA" id="ARBA00004496"/>
    </source>
</evidence>
<dbReference type="Proteomes" id="UP000177855">
    <property type="component" value="Unassembled WGS sequence"/>
</dbReference>
<dbReference type="GO" id="GO:0016740">
    <property type="term" value="F:transferase activity"/>
    <property type="evidence" value="ECO:0007669"/>
    <property type="project" value="UniProtKB-KW"/>
</dbReference>
<evidence type="ECO:0000256" key="4">
    <source>
        <dbReference type="ARBA" id="ARBA00022490"/>
    </source>
</evidence>
<evidence type="ECO:0000256" key="2">
    <source>
        <dbReference type="ARBA" id="ARBA00007599"/>
    </source>
</evidence>
<keyword evidence="11" id="KW-0808">Transferase</keyword>
<evidence type="ECO:0000256" key="7">
    <source>
        <dbReference type="ARBA" id="ARBA00022741"/>
    </source>
</evidence>
<sequence length="140" mass="15858">MEFITKSASETKSLGEKIAVDLAISHQPLVIALTGNLGSGKTTFVQGFAKGLGLKARIISPTFILMRKYGENFYHVDLYRLEGNIESEVRNLGIEDIWKDPKNIVVIEWAEKIKKMIPKSAQWIKFENLGKDERKITINH</sequence>
<name>A0A1F8CJL3_9BACT</name>
<dbReference type="AlphaFoldDB" id="A0A1F8CJL3"/>
<dbReference type="GO" id="GO:0005524">
    <property type="term" value="F:ATP binding"/>
    <property type="evidence" value="ECO:0007669"/>
    <property type="project" value="UniProtKB-KW"/>
</dbReference>